<feature type="region of interest" description="Disordered" evidence="2">
    <location>
        <begin position="54"/>
        <end position="84"/>
    </location>
</feature>
<dbReference type="Gene3D" id="3.30.40.10">
    <property type="entry name" value="Zinc/RING finger domain, C3HC4 (zinc finger)"/>
    <property type="match status" value="1"/>
</dbReference>
<organism evidence="4 5">
    <name type="scientific">Protopolystoma xenopodis</name>
    <dbReference type="NCBI Taxonomy" id="117903"/>
    <lineage>
        <taxon>Eukaryota</taxon>
        <taxon>Metazoa</taxon>
        <taxon>Spiralia</taxon>
        <taxon>Lophotrochozoa</taxon>
        <taxon>Platyhelminthes</taxon>
        <taxon>Monogenea</taxon>
        <taxon>Polyopisthocotylea</taxon>
        <taxon>Polystomatidea</taxon>
        <taxon>Polystomatidae</taxon>
        <taxon>Protopolystoma</taxon>
    </lineage>
</organism>
<dbReference type="SUPFAM" id="SSF57903">
    <property type="entry name" value="FYVE/PHD zinc finger"/>
    <property type="match status" value="1"/>
</dbReference>
<dbReference type="InterPro" id="IPR013083">
    <property type="entry name" value="Znf_RING/FYVE/PHD"/>
</dbReference>
<dbReference type="Proteomes" id="UP000784294">
    <property type="component" value="Unassembled WGS sequence"/>
</dbReference>
<dbReference type="Pfam" id="PF22601">
    <property type="entry name" value="RIM2a_ZnF"/>
    <property type="match status" value="1"/>
</dbReference>
<accession>A0A3S5B169</accession>
<dbReference type="GO" id="GO:0031267">
    <property type="term" value="F:small GTPase binding"/>
    <property type="evidence" value="ECO:0007669"/>
    <property type="project" value="InterPro"/>
</dbReference>
<dbReference type="PANTHER" id="PTHR12157">
    <property type="entry name" value="REGULATING SYNAPTIC MEMBRANE EXOCYTOSIS PROTEIN"/>
    <property type="match status" value="1"/>
</dbReference>
<sequence length="250" mass="25374">MHVDQFALVTRSADKEETVHSSQVKSVRYQATGAMATPGTGSLSTVTRLGGVGALGSTSSSGMSTGSGGGRGPSGEAWGSGAGSLLSGNDPASAKINPPFASSIHVTGCKMESSSTVTSSSAAGGNTTTCSEGTGFSAALTNVVAGLTGVVNEVTAAVGDAKTCEICQKVKFTQGSGHICHNCRKKTCARCGFPSNTAAANSQVPSSWLDFSSDLIQVLSALAPVAVLRNGHFAEMPMTRYRILMEVLMR</sequence>
<dbReference type="InterPro" id="IPR054386">
    <property type="entry name" value="RIM_Znf"/>
</dbReference>
<gene>
    <name evidence="4" type="ORF">PXEA_LOCUS30921</name>
</gene>
<proteinExistence type="predicted"/>
<name>A0A3S5B169_9PLAT</name>
<dbReference type="InterPro" id="IPR011011">
    <property type="entry name" value="Znf_FYVE_PHD"/>
</dbReference>
<feature type="domain" description="RIM zinc finger" evidence="3">
    <location>
        <begin position="164"/>
        <end position="192"/>
    </location>
</feature>
<dbReference type="GO" id="GO:0006887">
    <property type="term" value="P:exocytosis"/>
    <property type="evidence" value="ECO:0007669"/>
    <property type="project" value="InterPro"/>
</dbReference>
<keyword evidence="1" id="KW-0677">Repeat</keyword>
<dbReference type="InterPro" id="IPR039032">
    <property type="entry name" value="Rim-like"/>
</dbReference>
<reference evidence="4" key="1">
    <citation type="submission" date="2018-11" db="EMBL/GenBank/DDBJ databases">
        <authorList>
            <consortium name="Pathogen Informatics"/>
        </authorList>
    </citation>
    <scope>NUCLEOTIDE SEQUENCE</scope>
</reference>
<dbReference type="GO" id="GO:0016020">
    <property type="term" value="C:membrane"/>
    <property type="evidence" value="ECO:0007669"/>
    <property type="project" value="InterPro"/>
</dbReference>
<comment type="caution">
    <text evidence="4">The sequence shown here is derived from an EMBL/GenBank/DDBJ whole genome shotgun (WGS) entry which is preliminary data.</text>
</comment>
<evidence type="ECO:0000313" key="4">
    <source>
        <dbReference type="EMBL" id="VEL37481.1"/>
    </source>
</evidence>
<evidence type="ECO:0000256" key="1">
    <source>
        <dbReference type="ARBA" id="ARBA00022737"/>
    </source>
</evidence>
<dbReference type="PANTHER" id="PTHR12157:SF21">
    <property type="entry name" value="RAB3 INTERACTING MOLECULE, ISOFORM F"/>
    <property type="match status" value="1"/>
</dbReference>
<evidence type="ECO:0000313" key="5">
    <source>
        <dbReference type="Proteomes" id="UP000784294"/>
    </source>
</evidence>
<dbReference type="EMBL" id="CAAALY010255115">
    <property type="protein sequence ID" value="VEL37481.1"/>
    <property type="molecule type" value="Genomic_DNA"/>
</dbReference>
<dbReference type="GO" id="GO:0042391">
    <property type="term" value="P:regulation of membrane potential"/>
    <property type="evidence" value="ECO:0007669"/>
    <property type="project" value="TreeGrafter"/>
</dbReference>
<evidence type="ECO:0000256" key="2">
    <source>
        <dbReference type="SAM" id="MobiDB-lite"/>
    </source>
</evidence>
<feature type="compositionally biased region" description="Low complexity" evidence="2">
    <location>
        <begin position="55"/>
        <end position="64"/>
    </location>
</feature>
<feature type="compositionally biased region" description="Gly residues" evidence="2">
    <location>
        <begin position="65"/>
        <end position="82"/>
    </location>
</feature>
<dbReference type="OrthoDB" id="420032at2759"/>
<dbReference type="AlphaFoldDB" id="A0A3S5B169"/>
<keyword evidence="5" id="KW-1185">Reference proteome</keyword>
<evidence type="ECO:0000259" key="3">
    <source>
        <dbReference type="Pfam" id="PF22601"/>
    </source>
</evidence>
<protein>
    <recommendedName>
        <fullName evidence="3">RIM zinc finger domain-containing protein</fullName>
    </recommendedName>
</protein>
<dbReference type="GO" id="GO:0044325">
    <property type="term" value="F:transmembrane transporter binding"/>
    <property type="evidence" value="ECO:0007669"/>
    <property type="project" value="TreeGrafter"/>
</dbReference>